<keyword evidence="2" id="KW-1185">Reference proteome</keyword>
<sequence length="113" mass="12866">MVGACVLPQWRFRNLSDLFLLRLTESQIRGPEEDLQLEELQEEVGAMARCKIPGPDGLPVEYYQMFVGLLLPRLPESLQESGQSMQEAQTVMLLKPGKDPGIPVHIDTYPRWE</sequence>
<reference evidence="1" key="1">
    <citation type="journal article" date="2022" name="bioRxiv">
        <title>Sequencing and chromosome-scale assembly of the giantPleurodeles waltlgenome.</title>
        <authorList>
            <person name="Brown T."/>
            <person name="Elewa A."/>
            <person name="Iarovenko S."/>
            <person name="Subramanian E."/>
            <person name="Araus A.J."/>
            <person name="Petzold A."/>
            <person name="Susuki M."/>
            <person name="Suzuki K.-i.T."/>
            <person name="Hayashi T."/>
            <person name="Toyoda A."/>
            <person name="Oliveira C."/>
            <person name="Osipova E."/>
            <person name="Leigh N.D."/>
            <person name="Simon A."/>
            <person name="Yun M.H."/>
        </authorList>
    </citation>
    <scope>NUCLEOTIDE SEQUENCE</scope>
    <source>
        <strain evidence="1">20211129_DDA</strain>
        <tissue evidence="1">Liver</tissue>
    </source>
</reference>
<accession>A0AAV7PCE8</accession>
<dbReference type="AlphaFoldDB" id="A0AAV7PCE8"/>
<evidence type="ECO:0000313" key="1">
    <source>
        <dbReference type="EMBL" id="KAJ1124809.1"/>
    </source>
</evidence>
<gene>
    <name evidence="1" type="ORF">NDU88_003258</name>
</gene>
<name>A0AAV7PCE8_PLEWA</name>
<evidence type="ECO:0000313" key="2">
    <source>
        <dbReference type="Proteomes" id="UP001066276"/>
    </source>
</evidence>
<dbReference type="EMBL" id="JANPWB010000011">
    <property type="protein sequence ID" value="KAJ1124809.1"/>
    <property type="molecule type" value="Genomic_DNA"/>
</dbReference>
<comment type="caution">
    <text evidence="1">The sequence shown here is derived from an EMBL/GenBank/DDBJ whole genome shotgun (WGS) entry which is preliminary data.</text>
</comment>
<organism evidence="1 2">
    <name type="scientific">Pleurodeles waltl</name>
    <name type="common">Iberian ribbed newt</name>
    <dbReference type="NCBI Taxonomy" id="8319"/>
    <lineage>
        <taxon>Eukaryota</taxon>
        <taxon>Metazoa</taxon>
        <taxon>Chordata</taxon>
        <taxon>Craniata</taxon>
        <taxon>Vertebrata</taxon>
        <taxon>Euteleostomi</taxon>
        <taxon>Amphibia</taxon>
        <taxon>Batrachia</taxon>
        <taxon>Caudata</taxon>
        <taxon>Salamandroidea</taxon>
        <taxon>Salamandridae</taxon>
        <taxon>Pleurodelinae</taxon>
        <taxon>Pleurodeles</taxon>
    </lineage>
</organism>
<proteinExistence type="predicted"/>
<dbReference type="Proteomes" id="UP001066276">
    <property type="component" value="Chromosome 7"/>
</dbReference>
<protein>
    <submittedName>
        <fullName evidence="1">Uncharacterized protein</fullName>
    </submittedName>
</protein>